<protein>
    <recommendedName>
        <fullName evidence="4">Alanine racemase</fullName>
        <ecNumber evidence="4">5.1.1.1</ecNumber>
    </recommendedName>
</protein>
<keyword evidence="2 4" id="KW-0663">Pyridoxal phosphate</keyword>
<dbReference type="InterPro" id="IPR009006">
    <property type="entry name" value="Ala_racemase/Decarboxylase_C"/>
</dbReference>
<dbReference type="Pfam" id="PF01168">
    <property type="entry name" value="Ala_racemase_N"/>
    <property type="match status" value="1"/>
</dbReference>
<comment type="pathway">
    <text evidence="4">Amino-acid biosynthesis; D-alanine biosynthesis; D-alanine from L-alanine: step 1/1.</text>
</comment>
<evidence type="ECO:0000256" key="6">
    <source>
        <dbReference type="PIRSR" id="PIRSR600821-52"/>
    </source>
</evidence>
<evidence type="ECO:0000256" key="1">
    <source>
        <dbReference type="ARBA" id="ARBA00001933"/>
    </source>
</evidence>
<dbReference type="PROSITE" id="PS00395">
    <property type="entry name" value="ALANINE_RACEMASE"/>
    <property type="match status" value="1"/>
</dbReference>
<dbReference type="EC" id="5.1.1.1" evidence="4"/>
<accession>A0A2W1JMR2</accession>
<dbReference type="InterPro" id="IPR001608">
    <property type="entry name" value="Ala_racemase_N"/>
</dbReference>
<dbReference type="SUPFAM" id="SSF50621">
    <property type="entry name" value="Alanine racemase C-terminal domain-like"/>
    <property type="match status" value="1"/>
</dbReference>
<evidence type="ECO:0000256" key="2">
    <source>
        <dbReference type="ARBA" id="ARBA00022898"/>
    </source>
</evidence>
<dbReference type="AlphaFoldDB" id="A0A2W1JMR2"/>
<dbReference type="FunFam" id="3.20.20.10:FF:000002">
    <property type="entry name" value="Alanine racemase"/>
    <property type="match status" value="1"/>
</dbReference>
<dbReference type="InterPro" id="IPR000821">
    <property type="entry name" value="Ala_racemase"/>
</dbReference>
<dbReference type="Gene3D" id="3.20.20.10">
    <property type="entry name" value="Alanine racemase"/>
    <property type="match status" value="1"/>
</dbReference>
<comment type="caution">
    <text evidence="8">The sequence shown here is derived from an EMBL/GenBank/DDBJ whole genome shotgun (WGS) entry which is preliminary data.</text>
</comment>
<dbReference type="HAMAP" id="MF_01201">
    <property type="entry name" value="Ala_racemase"/>
    <property type="match status" value="1"/>
</dbReference>
<evidence type="ECO:0000256" key="5">
    <source>
        <dbReference type="PIRSR" id="PIRSR600821-50"/>
    </source>
</evidence>
<dbReference type="CDD" id="cd00430">
    <property type="entry name" value="PLPDE_III_AR"/>
    <property type="match status" value="1"/>
</dbReference>
<dbReference type="GO" id="GO:0030170">
    <property type="term" value="F:pyridoxal phosphate binding"/>
    <property type="evidence" value="ECO:0007669"/>
    <property type="project" value="UniProtKB-UniRule"/>
</dbReference>
<feature type="modified residue" description="N6-(pyridoxal phosphate)lysine" evidence="4 5">
    <location>
        <position position="45"/>
    </location>
</feature>
<dbReference type="PANTHER" id="PTHR30511:SF0">
    <property type="entry name" value="ALANINE RACEMASE, CATABOLIC-RELATED"/>
    <property type="match status" value="1"/>
</dbReference>
<dbReference type="Pfam" id="PF00842">
    <property type="entry name" value="Ala_racemase_C"/>
    <property type="match status" value="1"/>
</dbReference>
<keyword evidence="3 4" id="KW-0413">Isomerase</keyword>
<dbReference type="EMBL" id="PQWO01000002">
    <property type="protein sequence ID" value="PZD74598.1"/>
    <property type="molecule type" value="Genomic_DNA"/>
</dbReference>
<evidence type="ECO:0000256" key="4">
    <source>
        <dbReference type="HAMAP-Rule" id="MF_01201"/>
    </source>
</evidence>
<dbReference type="InterPro" id="IPR020622">
    <property type="entry name" value="Ala_racemase_pyridoxalP-BS"/>
</dbReference>
<dbReference type="NCBIfam" id="TIGR00492">
    <property type="entry name" value="alr"/>
    <property type="match status" value="1"/>
</dbReference>
<dbReference type="RefSeq" id="WP_110984581.1">
    <property type="nucleotide sequence ID" value="NZ_CAWNWM010000002.1"/>
</dbReference>
<evidence type="ECO:0000313" key="9">
    <source>
        <dbReference type="Proteomes" id="UP000248857"/>
    </source>
</evidence>
<dbReference type="Proteomes" id="UP000248857">
    <property type="component" value="Unassembled WGS sequence"/>
</dbReference>
<comment type="function">
    <text evidence="4">Catalyzes the interconversion of L-alanine and D-alanine. May also act on other amino acids.</text>
</comment>
<gene>
    <name evidence="8" type="primary">alr1</name>
    <name evidence="8" type="ORF">C1752_00585</name>
</gene>
<dbReference type="GO" id="GO:0030632">
    <property type="term" value="P:D-alanine biosynthetic process"/>
    <property type="evidence" value="ECO:0007669"/>
    <property type="project" value="UniProtKB-UniRule"/>
</dbReference>
<reference evidence="8 9" key="1">
    <citation type="journal article" date="2018" name="Sci. Rep.">
        <title>A novel species of the marine cyanobacterium Acaryochloris with a unique pigment content and lifestyle.</title>
        <authorList>
            <person name="Partensky F."/>
            <person name="Six C."/>
            <person name="Ratin M."/>
            <person name="Garczarek L."/>
            <person name="Vaulot D."/>
            <person name="Probert I."/>
            <person name="Calteau A."/>
            <person name="Gourvil P."/>
            <person name="Marie D."/>
            <person name="Grebert T."/>
            <person name="Bouchier C."/>
            <person name="Le Panse S."/>
            <person name="Gachenot M."/>
            <person name="Rodriguez F."/>
            <person name="Garrido J.L."/>
        </authorList>
    </citation>
    <scope>NUCLEOTIDE SEQUENCE [LARGE SCALE GENOMIC DNA]</scope>
    <source>
        <strain evidence="8 9">RCC1774</strain>
    </source>
</reference>
<comment type="similarity">
    <text evidence="4">Belongs to the alanine racemase family.</text>
</comment>
<dbReference type="OrthoDB" id="9813814at2"/>
<dbReference type="InterPro" id="IPR029066">
    <property type="entry name" value="PLP-binding_barrel"/>
</dbReference>
<dbReference type="GO" id="GO:0008784">
    <property type="term" value="F:alanine racemase activity"/>
    <property type="evidence" value="ECO:0007669"/>
    <property type="project" value="UniProtKB-UniRule"/>
</dbReference>
<dbReference type="UniPathway" id="UPA00042">
    <property type="reaction ID" value="UER00497"/>
</dbReference>
<feature type="domain" description="Alanine racemase C-terminal" evidence="7">
    <location>
        <begin position="249"/>
        <end position="377"/>
    </location>
</feature>
<comment type="cofactor">
    <cofactor evidence="1 4 5">
        <name>pyridoxal 5'-phosphate</name>
        <dbReference type="ChEBI" id="CHEBI:597326"/>
    </cofactor>
</comment>
<sequence>MPTQPIGSLFCERAWITIDLDALAHNARQLKKSLLPQTELMAVVKADGYGHGAATVARTVLEQGVTWLAVATILEGKELRQAGITAPILLLGAVQAPQEVDAIASWQLQPTLCSPKQALAVSQYAKQPTSVHINIDTGMSRLGPLWQQGAAFIEFVATLPNLQIASIYSHFATADDADSSFMETQQSRFQTLTQQIQTAGILQPKLHLANSAGTLSGPQYHYDLVRVGLALYGLYPEAKFRQEIHLQPVMQLKARVTQIKTLLAGTGVSYGHTYVTPQKMKVAVVGIGYADGVPRPLSNRITALIRGQRVQQIGSITMDQLMIDVSQVPNVGIGDVVTLLGQDGEAKIPVETWADLLGTISYEIVCGFKPRLPRVSVMKTL</sequence>
<feature type="binding site" evidence="4 6">
    <location>
        <position position="141"/>
    </location>
    <ligand>
        <name>substrate</name>
    </ligand>
</feature>
<dbReference type="Gene3D" id="2.40.37.10">
    <property type="entry name" value="Lyase, Ornithine Decarboxylase, Chain A, domain 1"/>
    <property type="match status" value="1"/>
</dbReference>
<evidence type="ECO:0000259" key="7">
    <source>
        <dbReference type="SMART" id="SM01005"/>
    </source>
</evidence>
<dbReference type="GO" id="GO:0005829">
    <property type="term" value="C:cytosol"/>
    <property type="evidence" value="ECO:0007669"/>
    <property type="project" value="TreeGrafter"/>
</dbReference>
<proteinExistence type="inferred from homology"/>
<keyword evidence="9" id="KW-1185">Reference proteome</keyword>
<organism evidence="8 9">
    <name type="scientific">Acaryochloris thomasi RCC1774</name>
    <dbReference type="NCBI Taxonomy" id="1764569"/>
    <lineage>
        <taxon>Bacteria</taxon>
        <taxon>Bacillati</taxon>
        <taxon>Cyanobacteriota</taxon>
        <taxon>Cyanophyceae</taxon>
        <taxon>Acaryochloridales</taxon>
        <taxon>Acaryochloridaceae</taxon>
        <taxon>Acaryochloris</taxon>
        <taxon>Acaryochloris thomasi</taxon>
    </lineage>
</organism>
<feature type="active site" description="Proton acceptor; specific for L-alanine" evidence="4">
    <location>
        <position position="270"/>
    </location>
</feature>
<dbReference type="PRINTS" id="PR00992">
    <property type="entry name" value="ALARACEMASE"/>
</dbReference>
<evidence type="ECO:0000256" key="3">
    <source>
        <dbReference type="ARBA" id="ARBA00023235"/>
    </source>
</evidence>
<comment type="catalytic activity">
    <reaction evidence="4">
        <text>L-alanine = D-alanine</text>
        <dbReference type="Rhea" id="RHEA:20249"/>
        <dbReference type="ChEBI" id="CHEBI:57416"/>
        <dbReference type="ChEBI" id="CHEBI:57972"/>
        <dbReference type="EC" id="5.1.1.1"/>
    </reaction>
</comment>
<name>A0A2W1JMR2_9CYAN</name>
<dbReference type="SUPFAM" id="SSF51419">
    <property type="entry name" value="PLP-binding barrel"/>
    <property type="match status" value="1"/>
</dbReference>
<feature type="binding site" evidence="4 6">
    <location>
        <position position="318"/>
    </location>
    <ligand>
        <name>substrate</name>
    </ligand>
</feature>
<dbReference type="InterPro" id="IPR011079">
    <property type="entry name" value="Ala_racemase_C"/>
</dbReference>
<evidence type="ECO:0000313" key="8">
    <source>
        <dbReference type="EMBL" id="PZD74598.1"/>
    </source>
</evidence>
<dbReference type="PANTHER" id="PTHR30511">
    <property type="entry name" value="ALANINE RACEMASE"/>
    <property type="match status" value="1"/>
</dbReference>
<dbReference type="SMART" id="SM01005">
    <property type="entry name" value="Ala_racemase_C"/>
    <property type="match status" value="1"/>
</dbReference>
<feature type="active site" description="Proton acceptor; specific for D-alanine" evidence="4">
    <location>
        <position position="45"/>
    </location>
</feature>